<organism evidence="2 3">
    <name type="scientific">Acidocella aquatica</name>
    <dbReference type="NCBI Taxonomy" id="1922313"/>
    <lineage>
        <taxon>Bacteria</taxon>
        <taxon>Pseudomonadati</taxon>
        <taxon>Pseudomonadota</taxon>
        <taxon>Alphaproteobacteria</taxon>
        <taxon>Acetobacterales</taxon>
        <taxon>Acidocellaceae</taxon>
        <taxon>Acidocella</taxon>
    </lineage>
</organism>
<sequence>MHDAEDILATAAAWHADGESVAIATVTATWGSSPCPAGSHMVVTASGQIAGSVSGGCVEAAVADAAMQTIVNGRPVLLDFGVTNEKAWEVGLACGGKLQVFVERLA</sequence>
<evidence type="ECO:0000313" key="3">
    <source>
        <dbReference type="Proteomes" id="UP001156641"/>
    </source>
</evidence>
<comment type="caution">
    <text evidence="2">The sequence shown here is derived from an EMBL/GenBank/DDBJ whole genome shotgun (WGS) entry which is preliminary data.</text>
</comment>
<name>A0ABQ6ADZ2_9PROT</name>
<accession>A0ABQ6ADZ2</accession>
<dbReference type="Proteomes" id="UP001156641">
    <property type="component" value="Unassembled WGS sequence"/>
</dbReference>
<keyword evidence="3" id="KW-1185">Reference proteome</keyword>
<reference evidence="3" key="1">
    <citation type="journal article" date="2019" name="Int. J. Syst. Evol. Microbiol.">
        <title>The Global Catalogue of Microorganisms (GCM) 10K type strain sequencing project: providing services to taxonomists for standard genome sequencing and annotation.</title>
        <authorList>
            <consortium name="The Broad Institute Genomics Platform"/>
            <consortium name="The Broad Institute Genome Sequencing Center for Infectious Disease"/>
            <person name="Wu L."/>
            <person name="Ma J."/>
        </authorList>
    </citation>
    <scope>NUCLEOTIDE SEQUENCE [LARGE SCALE GENOMIC DNA]</scope>
    <source>
        <strain evidence="3">NBRC 112502</strain>
    </source>
</reference>
<proteinExistence type="predicted"/>
<dbReference type="Pfam" id="PF02625">
    <property type="entry name" value="XdhC_CoxI"/>
    <property type="match status" value="1"/>
</dbReference>
<evidence type="ECO:0000313" key="2">
    <source>
        <dbReference type="EMBL" id="GLR69001.1"/>
    </source>
</evidence>
<dbReference type="EMBL" id="BSOS01000099">
    <property type="protein sequence ID" value="GLR69001.1"/>
    <property type="molecule type" value="Genomic_DNA"/>
</dbReference>
<protein>
    <recommendedName>
        <fullName evidence="1">XdhC- CoxI domain-containing protein</fullName>
    </recommendedName>
</protein>
<dbReference type="PANTHER" id="PTHR30388:SF4">
    <property type="entry name" value="MOLYBDENUM COFACTOR INSERTION CHAPERONE PAOD"/>
    <property type="match status" value="1"/>
</dbReference>
<gene>
    <name evidence="2" type="ORF">GCM10010909_36830</name>
</gene>
<feature type="domain" description="XdhC- CoxI" evidence="1">
    <location>
        <begin position="14"/>
        <end position="81"/>
    </location>
</feature>
<dbReference type="PANTHER" id="PTHR30388">
    <property type="entry name" value="ALDEHYDE OXIDOREDUCTASE MOLYBDENUM COFACTOR ASSEMBLY PROTEIN"/>
    <property type="match status" value="1"/>
</dbReference>
<dbReference type="InterPro" id="IPR003777">
    <property type="entry name" value="XdhC_CoxI"/>
</dbReference>
<dbReference type="RefSeq" id="WP_284259856.1">
    <property type="nucleotide sequence ID" value="NZ_BSOS01000099.1"/>
</dbReference>
<dbReference type="InterPro" id="IPR052698">
    <property type="entry name" value="MoCofactor_Util/Proc"/>
</dbReference>
<evidence type="ECO:0000259" key="1">
    <source>
        <dbReference type="Pfam" id="PF02625"/>
    </source>
</evidence>